<dbReference type="KEGG" id="xtr:100491541"/>
<evidence type="ECO:0000259" key="13">
    <source>
        <dbReference type="PROSITE" id="PS50826"/>
    </source>
</evidence>
<dbReference type="Ensembl" id="ENSXETT00000081861">
    <property type="protein sequence ID" value="ENSXETP00000082733"/>
    <property type="gene ID" value="ENSXETG00000003468"/>
</dbReference>
<feature type="region of interest" description="Disordered" evidence="11">
    <location>
        <begin position="272"/>
        <end position="347"/>
    </location>
</feature>
<keyword evidence="3" id="KW-0597">Phosphoprotein</keyword>
<dbReference type="PANTHER" id="PTHR12326">
    <property type="entry name" value="PLECKSTRIN HOMOLOGY DOMAIN CONTAINING PROTEIN"/>
    <property type="match status" value="1"/>
</dbReference>
<dbReference type="Xenbase" id="XB-GENE-6033729">
    <property type="gene designation" value="plekhm1"/>
</dbReference>
<evidence type="ECO:0000256" key="9">
    <source>
        <dbReference type="ARBA" id="ARBA00023006"/>
    </source>
</evidence>
<keyword evidence="4" id="KW-0479">Metal-binding</keyword>
<dbReference type="OMA" id="IWRDYYC"/>
<dbReference type="GeneID" id="100491541"/>
<dbReference type="GO" id="GO:0005770">
    <property type="term" value="C:late endosome"/>
    <property type="evidence" value="ECO:0007669"/>
    <property type="project" value="UniProtKB-SubCell"/>
</dbReference>
<evidence type="ECO:0000256" key="5">
    <source>
        <dbReference type="ARBA" id="ARBA00022737"/>
    </source>
</evidence>
<dbReference type="SMART" id="SM00593">
    <property type="entry name" value="RUN"/>
    <property type="match status" value="1"/>
</dbReference>
<evidence type="ECO:0000256" key="10">
    <source>
        <dbReference type="ARBA" id="ARBA00023228"/>
    </source>
</evidence>
<accession>A0A6I8RAZ5</accession>
<dbReference type="PROSITE" id="PS50826">
    <property type="entry name" value="RUN"/>
    <property type="match status" value="1"/>
</dbReference>
<dbReference type="Proteomes" id="UP000008143">
    <property type="component" value="Chromosome 10"/>
</dbReference>
<protein>
    <submittedName>
        <fullName evidence="14">Pleckstrin homology and RUN domain containing M1</fullName>
    </submittedName>
    <submittedName>
        <fullName evidence="16">Pleckstrin homology domain-containing family M member 1</fullName>
    </submittedName>
</protein>
<evidence type="ECO:0000256" key="11">
    <source>
        <dbReference type="SAM" id="MobiDB-lite"/>
    </source>
</evidence>
<dbReference type="InterPro" id="IPR051366">
    <property type="entry name" value="DEF8"/>
</dbReference>
<dbReference type="Pfam" id="PF02759">
    <property type="entry name" value="RUN"/>
    <property type="match status" value="1"/>
</dbReference>
<dbReference type="GeneTree" id="ENSGT00940000155111"/>
<evidence type="ECO:0000256" key="3">
    <source>
        <dbReference type="ARBA" id="ARBA00022553"/>
    </source>
</evidence>
<dbReference type="GO" id="GO:0008270">
    <property type="term" value="F:zinc ion binding"/>
    <property type="evidence" value="ECO:0007669"/>
    <property type="project" value="UniProtKB-KW"/>
</dbReference>
<dbReference type="SUPFAM" id="SSF50729">
    <property type="entry name" value="PH domain-like"/>
    <property type="match status" value="2"/>
</dbReference>
<organism evidence="14">
    <name type="scientific">Xenopus tropicalis</name>
    <name type="common">Western clawed frog</name>
    <name type="synonym">Silurana tropicalis</name>
    <dbReference type="NCBI Taxonomy" id="8364"/>
    <lineage>
        <taxon>Eukaryota</taxon>
        <taxon>Metazoa</taxon>
        <taxon>Chordata</taxon>
        <taxon>Craniata</taxon>
        <taxon>Vertebrata</taxon>
        <taxon>Euteleostomi</taxon>
        <taxon>Amphibia</taxon>
        <taxon>Batrachia</taxon>
        <taxon>Anura</taxon>
        <taxon>Pipoidea</taxon>
        <taxon>Pipidae</taxon>
        <taxon>Xenopodinae</taxon>
        <taxon>Xenopus</taxon>
        <taxon>Silurana</taxon>
    </lineage>
</organism>
<dbReference type="OrthoDB" id="62364at2759"/>
<evidence type="ECO:0000256" key="2">
    <source>
        <dbReference type="ARBA" id="ARBA00004656"/>
    </source>
</evidence>
<gene>
    <name evidence="14 16 17" type="primary">plekhm1</name>
</gene>
<keyword evidence="8" id="KW-0862">Zinc</keyword>
<dbReference type="CDD" id="cd17679">
    <property type="entry name" value="RUN_PLEKHM1"/>
    <property type="match status" value="1"/>
</dbReference>
<dbReference type="SUPFAM" id="SSF48695">
    <property type="entry name" value="Multiheme cytochromes"/>
    <property type="match status" value="1"/>
</dbReference>
<dbReference type="Gene3D" id="2.30.29.30">
    <property type="entry name" value="Pleckstrin-homology domain (PH domain)/Phosphotyrosine-binding domain (PTB)"/>
    <property type="match status" value="2"/>
</dbReference>
<dbReference type="InterPro" id="IPR042827">
    <property type="entry name" value="PLEKHM1_PH"/>
</dbReference>
<dbReference type="SMART" id="SM00233">
    <property type="entry name" value="PH"/>
    <property type="match status" value="2"/>
</dbReference>
<evidence type="ECO:0000259" key="12">
    <source>
        <dbReference type="PROSITE" id="PS50003"/>
    </source>
</evidence>
<keyword evidence="5" id="KW-0677">Repeat</keyword>
<dbReference type="InterPro" id="IPR025258">
    <property type="entry name" value="RH_dom"/>
</dbReference>
<proteinExistence type="predicted"/>
<dbReference type="InterPro" id="IPR037213">
    <property type="entry name" value="Run_dom_sf"/>
</dbReference>
<dbReference type="RefSeq" id="XP_002933223.2">
    <property type="nucleotide sequence ID" value="XM_002933177.5"/>
</dbReference>
<dbReference type="InterPro" id="IPR036280">
    <property type="entry name" value="Multihaem_cyt_sf"/>
</dbReference>
<evidence type="ECO:0000256" key="8">
    <source>
        <dbReference type="ARBA" id="ARBA00022833"/>
    </source>
</evidence>
<evidence type="ECO:0000256" key="7">
    <source>
        <dbReference type="ARBA" id="ARBA00022771"/>
    </source>
</evidence>
<dbReference type="AGR" id="Xenbase:XB-GENE-6033729"/>
<dbReference type="CTD" id="9842"/>
<evidence type="ECO:0000313" key="14">
    <source>
        <dbReference type="Ensembl" id="ENSXETP00000092407"/>
    </source>
</evidence>
<feature type="region of interest" description="Disordered" evidence="11">
    <location>
        <begin position="373"/>
        <end position="421"/>
    </location>
</feature>
<feature type="compositionally biased region" description="Low complexity" evidence="11">
    <location>
        <begin position="665"/>
        <end position="677"/>
    </location>
</feature>
<dbReference type="Pfam" id="PF00169">
    <property type="entry name" value="PH"/>
    <property type="match status" value="1"/>
</dbReference>
<dbReference type="SUPFAM" id="SSF140741">
    <property type="entry name" value="RUN domain-like"/>
    <property type="match status" value="1"/>
</dbReference>
<dbReference type="Gene3D" id="1.20.58.900">
    <property type="match status" value="1"/>
</dbReference>
<dbReference type="InterPro" id="IPR047326">
    <property type="entry name" value="RUN_PLEKHM1"/>
</dbReference>
<evidence type="ECO:0000256" key="1">
    <source>
        <dbReference type="ARBA" id="ARBA00004603"/>
    </source>
</evidence>
<feature type="region of interest" description="Disordered" evidence="11">
    <location>
        <begin position="654"/>
        <end position="679"/>
    </location>
</feature>
<reference evidence="14" key="1">
    <citation type="journal article" date="2010" name="Science">
        <title>The genome of the Western clawed frog Xenopus tropicalis.</title>
        <authorList>
            <person name="Hellsten U."/>
            <person name="Harland R.M."/>
            <person name="Gilchrist M.J."/>
            <person name="Hendrix D."/>
            <person name="Jurka J."/>
            <person name="Kapitonov V."/>
            <person name="Ovcharenko I."/>
            <person name="Putnam N.H."/>
            <person name="Shu S."/>
            <person name="Taher L."/>
            <person name="Blitz I.L."/>
            <person name="Blumberg B."/>
            <person name="Dichmann D.S."/>
            <person name="Dubchak I."/>
            <person name="Amaya E."/>
            <person name="Detter J.C."/>
            <person name="Fletcher R."/>
            <person name="Gerhard D.S."/>
            <person name="Goodstein D."/>
            <person name="Graves T."/>
            <person name="Grigoriev I.V."/>
            <person name="Grimwood J."/>
            <person name="Kawashima T."/>
            <person name="Lindquist E."/>
            <person name="Lucas S.M."/>
            <person name="Mead P.E."/>
            <person name="Mitros T."/>
            <person name="Ogino H."/>
            <person name="Ohta Y."/>
            <person name="Poliakov A.V."/>
            <person name="Pollet N."/>
            <person name="Robert J."/>
            <person name="Salamov A."/>
            <person name="Sater A.K."/>
            <person name="Schmutz J."/>
            <person name="Terry A."/>
            <person name="Vize P.D."/>
            <person name="Warren W.C."/>
            <person name="Wells D."/>
            <person name="Wills A."/>
            <person name="Wilson R.K."/>
            <person name="Zimmerman L.B."/>
            <person name="Zorn A.M."/>
            <person name="Grainger R."/>
            <person name="Grammer T."/>
            <person name="Khokha M.K."/>
            <person name="Richardson P.M."/>
            <person name="Rokhsar D.S."/>
        </authorList>
    </citation>
    <scope>NUCLEOTIDE SEQUENCE [LARGE SCALE GENOMIC DNA]</scope>
    <source>
        <strain evidence="14">Nigerian</strain>
    </source>
</reference>
<keyword evidence="10" id="KW-0458">Lysosome</keyword>
<accession>A0A6I8SJK7</accession>
<keyword evidence="6" id="KW-0967">Endosome</keyword>
<feature type="domain" description="PH" evidence="12">
    <location>
        <begin position="697"/>
        <end position="791"/>
    </location>
</feature>
<keyword evidence="15" id="KW-1185">Reference proteome</keyword>
<feature type="compositionally biased region" description="Low complexity" evidence="11">
    <location>
        <begin position="223"/>
        <end position="241"/>
    </location>
</feature>
<feature type="compositionally biased region" description="Low complexity" evidence="11">
    <location>
        <begin position="277"/>
        <end position="288"/>
    </location>
</feature>
<dbReference type="PANTHER" id="PTHR12326:SF5">
    <property type="entry name" value="PLECKSTRIN HOMOLOGY DOMAIN-CONTAINING FAMILY M MEMBER 1"/>
    <property type="match status" value="1"/>
</dbReference>
<dbReference type="InterPro" id="IPR004012">
    <property type="entry name" value="Run_dom"/>
</dbReference>
<dbReference type="SMART" id="SM01175">
    <property type="entry name" value="DUF4206"/>
    <property type="match status" value="1"/>
</dbReference>
<feature type="compositionally biased region" description="Low complexity" evidence="11">
    <location>
        <begin position="511"/>
        <end position="524"/>
    </location>
</feature>
<sequence length="1061" mass="119010">MLSSLTSENAQEPKEVKQRITKKLATSLRALQIRYVTTDDVVTSDDDDANALCVALEAVFIHGLKPKFIKAQTDKRNRRYKGRHVPLPQPAYWALLKAVTHRNVITELERVSYINTDVGRCRSWLRLALNDCLMECYFISLQREKSWLTEYYQPFALLLDAEDCDVVLSYLQGFASLTFSLSYKSSILNEWTATPLSLAGLWLDDSDRFTNGQYETHRRKSLDSVSQSSSSDDTNSSLLSESKGKMDSPLNLDTNSASLQFSSSLSSEGLLHNRTTSSGIHSGSENSSCDADSAEMEESDKSHAEESEFDVSLLSGRNSPTVFLPTPHSGEVVSQPEKTTPQGIKCQGELDVKETPLTECAIKADLITPPASIKAPSSSLCTRSDKPSAPPEQPNPVICQNPTTEESHRGPTFKTSPENDAHENQIDKLPQAAQINDQADGCIYDKGCSQALEAPPASLASVTSVSKDKSGVCLSVPEHPIVAELPKSRSWISEDDFQRPELSLPTESTLSAPSIPSQPPSSEISDLSQVNKAFNVVHRRQIGLSNPFRGLLMMGDLERRALGMYKSFYCELTPIEFRMFLKGEDRVCLENCTLIRCESVGPVQSDGRFDLNFPAKRFHLRAPSRDEAQDWVDRIREALQKCRPQKDDTWEVLQFPDPPKTGQESPLLSPQRSPSSPVGSIKTESFDWVCPLKLEPDALKESVLYMKMDKKWTRCIFSLTERELRCYLAKNSEKVLHNIFGIEMVRDILPDASLGSPSCFKLVTSKGSLQLQAESSSEAKHWREMVRDVYLELADELALLAGTASFPIKSHIRGHALFQYLLYIPSEKGLDSQNFKCAACHKQIGFQFGKAKHCAYSALYYCEWCHQDEGSVIPSRMVHNWDLTEQAVSRPALKFLNMVLNEPIINVPSVNSGLYQHSHTMHNISHSREKLRLLAEYLQTCRSGAFQELSKSLDNRTYLLDCAHTYSVQDFRQIANGEFELFLGAAVDLATKHVYDCDLCSQKGFICQICNQDEIIYPFQFETTTRCGDCKSVFHIPCKAEVKQCPRCLRRKKYQVQGVNM</sequence>
<dbReference type="PROSITE" id="PS50003">
    <property type="entry name" value="PH_DOMAIN"/>
    <property type="match status" value="2"/>
</dbReference>
<name>A0A6I8SJK7_XENTR</name>
<comment type="subcellular location">
    <subcellularLocation>
        <location evidence="1">Late endosome</location>
    </subcellularLocation>
    <subcellularLocation>
        <location evidence="2">Lysosome membrane</location>
    </subcellularLocation>
</comment>
<dbReference type="InterPro" id="IPR011993">
    <property type="entry name" value="PH-like_dom_sf"/>
</dbReference>
<dbReference type="Bgee" id="ENSXETG00000003468">
    <property type="expression patterns" value="Expressed in 2-cell stage embryo and 16 other cell types or tissues"/>
</dbReference>
<feature type="region of interest" description="Disordered" evidence="11">
    <location>
        <begin position="220"/>
        <end position="253"/>
    </location>
</feature>
<dbReference type="CDD" id="cd13321">
    <property type="entry name" value="PH_PLEKHM1"/>
    <property type="match status" value="1"/>
</dbReference>
<feature type="region of interest" description="Disordered" evidence="11">
    <location>
        <begin position="502"/>
        <end position="524"/>
    </location>
</feature>
<dbReference type="AlphaFoldDB" id="A0A6I8SJK7"/>
<reference evidence="14" key="2">
    <citation type="submission" date="2020-05" db="UniProtKB">
        <authorList>
            <consortium name="Ensembl"/>
        </authorList>
    </citation>
    <scope>IDENTIFICATION</scope>
</reference>
<dbReference type="GO" id="GO:0006914">
    <property type="term" value="P:autophagy"/>
    <property type="evidence" value="ECO:0007669"/>
    <property type="project" value="UniProtKB-KW"/>
</dbReference>
<dbReference type="Ensembl" id="ENSXETT00000069156">
    <property type="protein sequence ID" value="ENSXETP00000092407"/>
    <property type="gene ID" value="ENSXETG00000003468"/>
</dbReference>
<evidence type="ECO:0000256" key="6">
    <source>
        <dbReference type="ARBA" id="ARBA00022753"/>
    </source>
</evidence>
<evidence type="ECO:0000313" key="15">
    <source>
        <dbReference type="Proteomes" id="UP000008143"/>
    </source>
</evidence>
<dbReference type="GO" id="GO:0005765">
    <property type="term" value="C:lysosomal membrane"/>
    <property type="evidence" value="ECO:0007669"/>
    <property type="project" value="UniProtKB-SubCell"/>
</dbReference>
<keyword evidence="9" id="KW-0072">Autophagy</keyword>
<dbReference type="InterPro" id="IPR001849">
    <property type="entry name" value="PH_domain"/>
</dbReference>
<reference evidence="16" key="3">
    <citation type="submission" date="2025-04" db="UniProtKB">
        <authorList>
            <consortium name="RefSeq"/>
        </authorList>
    </citation>
    <scope>IDENTIFICATION</scope>
    <source>
        <strain evidence="16">Nigerian</strain>
        <tissue evidence="16">Liver and blood</tissue>
    </source>
</reference>
<dbReference type="Pfam" id="PF13901">
    <property type="entry name" value="RH_dom"/>
    <property type="match status" value="1"/>
</dbReference>
<keyword evidence="7" id="KW-0863">Zinc-finger</keyword>
<evidence type="ECO:0000313" key="17">
    <source>
        <dbReference type="Xenbase" id="XB-GENE-6033729"/>
    </source>
</evidence>
<evidence type="ECO:0000256" key="4">
    <source>
        <dbReference type="ARBA" id="ARBA00022723"/>
    </source>
</evidence>
<dbReference type="CDD" id="cd00821">
    <property type="entry name" value="PH"/>
    <property type="match status" value="1"/>
</dbReference>
<feature type="domain" description="RUN" evidence="13">
    <location>
        <begin position="43"/>
        <end position="186"/>
    </location>
</feature>
<feature type="domain" description="PH" evidence="12">
    <location>
        <begin position="609"/>
        <end position="640"/>
    </location>
</feature>
<evidence type="ECO:0000313" key="16">
    <source>
        <dbReference type="RefSeq" id="XP_002933223.2"/>
    </source>
</evidence>